<evidence type="ECO:0000313" key="2">
    <source>
        <dbReference type="Proteomes" id="UP000503011"/>
    </source>
</evidence>
<dbReference type="InterPro" id="IPR027417">
    <property type="entry name" value="P-loop_NTPase"/>
</dbReference>
<dbReference type="KEGG" id="psuu:Psuf_000420"/>
<proteinExistence type="predicted"/>
<dbReference type="EMBL" id="AP022871">
    <property type="protein sequence ID" value="BCB82729.1"/>
    <property type="molecule type" value="Genomic_DNA"/>
</dbReference>
<protein>
    <submittedName>
        <fullName evidence="1">Uncharacterized protein</fullName>
    </submittedName>
</protein>
<sequence length="350" mass="37327">MSLTFVVSTGRCGSTMLSHVLAMHPDVLSASEFLNLVSEGTHADAFAPSTMDGRQLWRKLSAAEPHIDGLVTAGLKTSEMLYPYGTGRFTPATGIPMICHNVLPPLTADPDGLYERLAAEIPGWPPRPPAAQYRAVLEKLAELTGGSALVERSGGSLGLIGTLRREYPDARFVHMHRNGPDTALSMSRHSAARLAVLLQKAAAAAGLPPATPWREIVAAAPPEFDGLLSAPFDAGRFRTYPISLTIFAWIWSVMVKEGVRALAALPRDIWTDLRYEDVVRDPRGELTRLAGFIGVPASEEWLARGAAYIDDSRTGSAAAQLPPRELAAVRAACESATRALAGLQSAAAAA</sequence>
<keyword evidence="2" id="KW-1185">Reference proteome</keyword>
<dbReference type="Proteomes" id="UP000503011">
    <property type="component" value="Chromosome"/>
</dbReference>
<organism evidence="1 2">
    <name type="scientific">Phytohabitans suffuscus</name>
    <dbReference type="NCBI Taxonomy" id="624315"/>
    <lineage>
        <taxon>Bacteria</taxon>
        <taxon>Bacillati</taxon>
        <taxon>Actinomycetota</taxon>
        <taxon>Actinomycetes</taxon>
        <taxon>Micromonosporales</taxon>
        <taxon>Micromonosporaceae</taxon>
    </lineage>
</organism>
<name>A0A6F8Y9M1_9ACTN</name>
<reference evidence="1 2" key="1">
    <citation type="submission" date="2020-03" db="EMBL/GenBank/DDBJ databases">
        <title>Whole genome shotgun sequence of Phytohabitans suffuscus NBRC 105367.</title>
        <authorList>
            <person name="Komaki H."/>
            <person name="Tamura T."/>
        </authorList>
    </citation>
    <scope>NUCLEOTIDE SEQUENCE [LARGE SCALE GENOMIC DNA]</scope>
    <source>
        <strain evidence="1 2">NBRC 105367</strain>
    </source>
</reference>
<dbReference type="AlphaFoldDB" id="A0A6F8Y9M1"/>
<dbReference type="RefSeq" id="WP_173152430.1">
    <property type="nucleotide sequence ID" value="NZ_AP022871.1"/>
</dbReference>
<reference evidence="1 2" key="2">
    <citation type="submission" date="2020-03" db="EMBL/GenBank/DDBJ databases">
        <authorList>
            <person name="Ichikawa N."/>
            <person name="Kimura A."/>
            <person name="Kitahashi Y."/>
            <person name="Uohara A."/>
        </authorList>
    </citation>
    <scope>NUCLEOTIDE SEQUENCE [LARGE SCALE GENOMIC DNA]</scope>
    <source>
        <strain evidence="1 2">NBRC 105367</strain>
    </source>
</reference>
<accession>A0A6F8Y9M1</accession>
<gene>
    <name evidence="1" type="ORF">Psuf_000420</name>
</gene>
<dbReference type="Gene3D" id="3.40.50.300">
    <property type="entry name" value="P-loop containing nucleotide triphosphate hydrolases"/>
    <property type="match status" value="1"/>
</dbReference>
<evidence type="ECO:0000313" key="1">
    <source>
        <dbReference type="EMBL" id="BCB82729.1"/>
    </source>
</evidence>
<dbReference type="SUPFAM" id="SSF52540">
    <property type="entry name" value="P-loop containing nucleoside triphosphate hydrolases"/>
    <property type="match status" value="1"/>
</dbReference>